<dbReference type="STRING" id="2512241.A0A553HWD8"/>
<dbReference type="AlphaFoldDB" id="A0A553HWD8"/>
<dbReference type="Pfam" id="PF07690">
    <property type="entry name" value="MFS_1"/>
    <property type="match status" value="1"/>
</dbReference>
<evidence type="ECO:0000256" key="5">
    <source>
        <dbReference type="ARBA" id="ARBA00023136"/>
    </source>
</evidence>
<comment type="similarity">
    <text evidence="2">Belongs to the major facilitator superfamily.</text>
</comment>
<feature type="transmembrane region" description="Helical" evidence="6">
    <location>
        <begin position="166"/>
        <end position="184"/>
    </location>
</feature>
<evidence type="ECO:0000256" key="6">
    <source>
        <dbReference type="SAM" id="Phobius"/>
    </source>
</evidence>
<gene>
    <name evidence="8" type="ORF">FHL15_006868</name>
</gene>
<dbReference type="GO" id="GO:0022857">
    <property type="term" value="F:transmembrane transporter activity"/>
    <property type="evidence" value="ECO:0007669"/>
    <property type="project" value="InterPro"/>
</dbReference>
<feature type="transmembrane region" description="Helical" evidence="6">
    <location>
        <begin position="106"/>
        <end position="125"/>
    </location>
</feature>
<dbReference type="InterPro" id="IPR011701">
    <property type="entry name" value="MFS"/>
</dbReference>
<dbReference type="PROSITE" id="PS50850">
    <property type="entry name" value="MFS"/>
    <property type="match status" value="1"/>
</dbReference>
<dbReference type="InterPro" id="IPR020846">
    <property type="entry name" value="MFS_dom"/>
</dbReference>
<dbReference type="PANTHER" id="PTHR23502">
    <property type="entry name" value="MAJOR FACILITATOR SUPERFAMILY"/>
    <property type="match status" value="1"/>
</dbReference>
<feature type="transmembrane region" description="Helical" evidence="6">
    <location>
        <begin position="222"/>
        <end position="241"/>
    </location>
</feature>
<evidence type="ECO:0000259" key="7">
    <source>
        <dbReference type="PROSITE" id="PS50850"/>
    </source>
</evidence>
<comment type="subcellular location">
    <subcellularLocation>
        <location evidence="1">Membrane</location>
        <topology evidence="1">Multi-pass membrane protein</topology>
    </subcellularLocation>
</comment>
<sequence length="503" mass="54462">MMPVSEPTPPVKAPLSHPSDVDAQVYQLEKGLLVDSPTDSNEVIVDWEGPNDPAYPLNWSSTRKTFIIVLVSAVTFNVSLVPTIFAPGVPLLLSEFHSESSSLASFVVSAYIVPFAIGPLVTAPLSELYGRNVVMNAANLLFLICTIVCAVSNGIALFLVFRIFQGLAGCVPLVLGGGMIGDLVPPEKRGRALSGWQLGPLLGPVIGPVAGGYIAQNVGWRWLFWVIAILSGVLTFLYLLIPETYHSVLLARKAARLQKGDGSKTYVAAGSTRSTPKELVRKSIVRPLKMLVRSPIVLILSLQLAVVYGFLYLLFTTFIFVFEGQYHFQAGPAGLAYLGLGIGFLISLIGNGLTSDYIAKREAKGGEIKPESRLTPMLLGVLLIPAGLIWYGWTAQYKIHWIVPIIGTSFIGIGINLVWIPIQSYLIDAFTVYAASALAANTVVRSVFGVVLPLAGQPLYDRLGLGWGNTLLAFIALATVPLTWLIMKYGERIRLSPRFQPNL</sequence>
<feature type="transmembrane region" description="Helical" evidence="6">
    <location>
        <begin position="196"/>
        <end position="216"/>
    </location>
</feature>
<feature type="transmembrane region" description="Helical" evidence="6">
    <location>
        <begin position="467"/>
        <end position="487"/>
    </location>
</feature>
<dbReference type="EMBL" id="VFLP01000038">
    <property type="protein sequence ID" value="TRX92253.1"/>
    <property type="molecule type" value="Genomic_DNA"/>
</dbReference>
<keyword evidence="5 6" id="KW-0472">Membrane</keyword>
<feature type="transmembrane region" description="Helical" evidence="6">
    <location>
        <begin position="296"/>
        <end position="322"/>
    </location>
</feature>
<protein>
    <recommendedName>
        <fullName evidence="7">Major facilitator superfamily (MFS) profile domain-containing protein</fullName>
    </recommendedName>
</protein>
<evidence type="ECO:0000313" key="8">
    <source>
        <dbReference type="EMBL" id="TRX92253.1"/>
    </source>
</evidence>
<evidence type="ECO:0000256" key="4">
    <source>
        <dbReference type="ARBA" id="ARBA00022989"/>
    </source>
</evidence>
<feature type="transmembrane region" description="Helical" evidence="6">
    <location>
        <begin position="374"/>
        <end position="393"/>
    </location>
</feature>
<dbReference type="GO" id="GO:0016020">
    <property type="term" value="C:membrane"/>
    <property type="evidence" value="ECO:0007669"/>
    <property type="project" value="UniProtKB-SubCell"/>
</dbReference>
<accession>A0A553HWD8</accession>
<evidence type="ECO:0000256" key="3">
    <source>
        <dbReference type="ARBA" id="ARBA00022692"/>
    </source>
</evidence>
<feature type="transmembrane region" description="Helical" evidence="6">
    <location>
        <begin position="137"/>
        <end position="160"/>
    </location>
</feature>
<reference evidence="9" key="1">
    <citation type="submission" date="2019-06" db="EMBL/GenBank/DDBJ databases">
        <title>Draft genome sequence of the griseofulvin-producing fungus Xylaria cubensis strain G536.</title>
        <authorList>
            <person name="Mead M.E."/>
            <person name="Raja H.A."/>
            <person name="Steenwyk J.L."/>
            <person name="Knowles S.L."/>
            <person name="Oberlies N.H."/>
            <person name="Rokas A."/>
        </authorList>
    </citation>
    <scope>NUCLEOTIDE SEQUENCE [LARGE SCALE GENOMIC DNA]</scope>
    <source>
        <strain evidence="9">G536</strain>
    </source>
</reference>
<dbReference type="Gene3D" id="1.20.1250.20">
    <property type="entry name" value="MFS general substrate transporter like domains"/>
    <property type="match status" value="1"/>
</dbReference>
<dbReference type="CDD" id="cd17323">
    <property type="entry name" value="MFS_Tpo1_MDR_like"/>
    <property type="match status" value="1"/>
</dbReference>
<feature type="transmembrane region" description="Helical" evidence="6">
    <location>
        <begin position="334"/>
        <end position="353"/>
    </location>
</feature>
<feature type="transmembrane region" description="Helical" evidence="6">
    <location>
        <begin position="66"/>
        <end position="86"/>
    </location>
</feature>
<dbReference type="PANTHER" id="PTHR23502:SF68">
    <property type="entry name" value="MULTIDRUG TRANSPORTER, PUTATIVE (AFU_ORTHOLOGUE AFUA_3G01120)-RELATED"/>
    <property type="match status" value="1"/>
</dbReference>
<keyword evidence="4 6" id="KW-1133">Transmembrane helix</keyword>
<feature type="domain" description="Major facilitator superfamily (MFS) profile" evidence="7">
    <location>
        <begin position="67"/>
        <end position="493"/>
    </location>
</feature>
<dbReference type="OrthoDB" id="5296287at2759"/>
<keyword evidence="9" id="KW-1185">Reference proteome</keyword>
<evidence type="ECO:0000256" key="2">
    <source>
        <dbReference type="ARBA" id="ARBA00008335"/>
    </source>
</evidence>
<dbReference type="SUPFAM" id="SSF103473">
    <property type="entry name" value="MFS general substrate transporter"/>
    <property type="match status" value="1"/>
</dbReference>
<dbReference type="Proteomes" id="UP000319160">
    <property type="component" value="Unassembled WGS sequence"/>
</dbReference>
<feature type="transmembrane region" description="Helical" evidence="6">
    <location>
        <begin position="399"/>
        <end position="420"/>
    </location>
</feature>
<comment type="caution">
    <text evidence="8">The sequence shown here is derived from an EMBL/GenBank/DDBJ whole genome shotgun (WGS) entry which is preliminary data.</text>
</comment>
<feature type="transmembrane region" description="Helical" evidence="6">
    <location>
        <begin position="432"/>
        <end position="455"/>
    </location>
</feature>
<dbReference type="InterPro" id="IPR036259">
    <property type="entry name" value="MFS_trans_sf"/>
</dbReference>
<name>A0A553HWD8_9PEZI</name>
<organism evidence="8 9">
    <name type="scientific">Xylaria flabelliformis</name>
    <dbReference type="NCBI Taxonomy" id="2512241"/>
    <lineage>
        <taxon>Eukaryota</taxon>
        <taxon>Fungi</taxon>
        <taxon>Dikarya</taxon>
        <taxon>Ascomycota</taxon>
        <taxon>Pezizomycotina</taxon>
        <taxon>Sordariomycetes</taxon>
        <taxon>Xylariomycetidae</taxon>
        <taxon>Xylariales</taxon>
        <taxon>Xylariaceae</taxon>
        <taxon>Xylaria</taxon>
    </lineage>
</organism>
<dbReference type="FunFam" id="1.20.1250.20:FF:000011">
    <property type="entry name" value="MFS multidrug transporter, putative"/>
    <property type="match status" value="1"/>
</dbReference>
<proteinExistence type="inferred from homology"/>
<evidence type="ECO:0000313" key="9">
    <source>
        <dbReference type="Proteomes" id="UP000319160"/>
    </source>
</evidence>
<evidence type="ECO:0000256" key="1">
    <source>
        <dbReference type="ARBA" id="ARBA00004141"/>
    </source>
</evidence>
<keyword evidence="3 6" id="KW-0812">Transmembrane</keyword>